<dbReference type="Pfam" id="PF13855">
    <property type="entry name" value="LRR_8"/>
    <property type="match status" value="1"/>
</dbReference>
<accession>N1TWR3</accession>
<dbReference type="SUPFAM" id="SSF52075">
    <property type="entry name" value="Outer arm dynein light chain 1"/>
    <property type="match status" value="1"/>
</dbReference>
<dbReference type="Proteomes" id="UP000012249">
    <property type="component" value="Unassembled WGS sequence"/>
</dbReference>
<gene>
    <name evidence="1" type="ORF">LEP1GSC043_2293</name>
</gene>
<dbReference type="EMBL" id="AHMI02000279">
    <property type="protein sequence ID" value="EMY12733.1"/>
    <property type="molecule type" value="Genomic_DNA"/>
</dbReference>
<dbReference type="Gene3D" id="3.80.10.10">
    <property type="entry name" value="Ribonuclease Inhibitor"/>
    <property type="match status" value="1"/>
</dbReference>
<dbReference type="AlphaFoldDB" id="N1TWR3"/>
<evidence type="ECO:0000313" key="1">
    <source>
        <dbReference type="EMBL" id="EMY12733.1"/>
    </source>
</evidence>
<name>N1TWR3_9LEPT</name>
<dbReference type="InterPro" id="IPR001611">
    <property type="entry name" value="Leu-rich_rpt"/>
</dbReference>
<proteinExistence type="predicted"/>
<protein>
    <submittedName>
        <fullName evidence="1">Leucine rich repeat protein</fullName>
    </submittedName>
</protein>
<sequence length="62" mass="7182">MQTYDNLTEALQNTMNVSVLNLENNQLRTLPQEIGQLRNLEVLYLHNNQLRTGLKTPCTLRV</sequence>
<reference evidence="1 2" key="1">
    <citation type="submission" date="2013-02" db="EMBL/GenBank/DDBJ databases">
        <authorList>
            <person name="Harkins D.M."/>
            <person name="Durkin A.S."/>
            <person name="Brinkac L.M."/>
            <person name="Haft D.H."/>
            <person name="Selengut J.D."/>
            <person name="Sanka R."/>
            <person name="DePew J."/>
            <person name="Purushe J."/>
            <person name="Haake D.A."/>
            <person name="Matsunaga J."/>
            <person name="Vinetz J.M."/>
            <person name="Sutton G.G."/>
            <person name="Nierman W.C."/>
            <person name="Fouts D.E."/>
        </authorList>
    </citation>
    <scope>NUCLEOTIDE SEQUENCE [LARGE SCALE GENOMIC DNA]</scope>
    <source>
        <strain evidence="1 2">Ecochallenge</strain>
    </source>
</reference>
<comment type="caution">
    <text evidence="1">The sequence shown here is derived from an EMBL/GenBank/DDBJ whole genome shotgun (WGS) entry which is preliminary data.</text>
</comment>
<dbReference type="InterPro" id="IPR032675">
    <property type="entry name" value="LRR_dom_sf"/>
</dbReference>
<organism evidence="1 2">
    <name type="scientific">Leptospira weilii str. Ecochallenge</name>
    <dbReference type="NCBI Taxonomy" id="1049986"/>
    <lineage>
        <taxon>Bacteria</taxon>
        <taxon>Pseudomonadati</taxon>
        <taxon>Spirochaetota</taxon>
        <taxon>Spirochaetia</taxon>
        <taxon>Leptospirales</taxon>
        <taxon>Leptospiraceae</taxon>
        <taxon>Leptospira</taxon>
    </lineage>
</organism>
<evidence type="ECO:0000313" key="2">
    <source>
        <dbReference type="Proteomes" id="UP000012249"/>
    </source>
</evidence>